<accession>A0A7Y0LD11</accession>
<comment type="caution">
    <text evidence="2">The sequence shown here is derived from an EMBL/GenBank/DDBJ whole genome shotgun (WGS) entry which is preliminary data.</text>
</comment>
<dbReference type="Gene3D" id="2.40.160.20">
    <property type="match status" value="1"/>
</dbReference>
<evidence type="ECO:0000313" key="3">
    <source>
        <dbReference type="Proteomes" id="UP000568664"/>
    </source>
</evidence>
<feature type="signal peptide" evidence="1">
    <location>
        <begin position="1"/>
        <end position="29"/>
    </location>
</feature>
<dbReference type="EMBL" id="JABBXH010000002">
    <property type="protein sequence ID" value="NMP30895.1"/>
    <property type="molecule type" value="Genomic_DNA"/>
</dbReference>
<proteinExistence type="predicted"/>
<keyword evidence="3" id="KW-1185">Reference proteome</keyword>
<dbReference type="RefSeq" id="WP_169074247.1">
    <property type="nucleotide sequence ID" value="NZ_JABBXH010000002.1"/>
</dbReference>
<dbReference type="AlphaFoldDB" id="A0A7Y0LD11"/>
<evidence type="ECO:0008006" key="4">
    <source>
        <dbReference type="Google" id="ProtNLM"/>
    </source>
</evidence>
<sequence length="211" mass="23028">MFSKSTTNIAKSIFALLALCLTTSYSANANQVNGDATYEFTPYFGYMFGSDISSTGGDEIELSNDGHFGIAFSWKDSPQGSGQGQVLINYVSHEFDSEIDGSSEDLNILYTHFSGVALFRQQSYVTTFSLGLGGAYLDSDYESGFYPSATVAFGTRYEFSPFFALTTELRAYATLTDEDEDLFCKNDVCAAEFDDALYIDTAVSIGLAFAF</sequence>
<feature type="chain" id="PRO_5030596622" description="Outer membrane protein beta-barrel domain-containing protein" evidence="1">
    <location>
        <begin position="30"/>
        <end position="211"/>
    </location>
</feature>
<reference evidence="2 3" key="1">
    <citation type="submission" date="2020-04" db="EMBL/GenBank/DDBJ databases">
        <title>Thalassotalea sp. M1531, isolated from the surface of marine red alga.</title>
        <authorList>
            <person name="Pang L."/>
            <person name="Lu D.-C."/>
        </authorList>
    </citation>
    <scope>NUCLEOTIDE SEQUENCE [LARGE SCALE GENOMIC DNA]</scope>
    <source>
        <strain evidence="2 3">M1531</strain>
    </source>
</reference>
<name>A0A7Y0LD11_9GAMM</name>
<evidence type="ECO:0000256" key="1">
    <source>
        <dbReference type="SAM" id="SignalP"/>
    </source>
</evidence>
<keyword evidence="1" id="KW-0732">Signal</keyword>
<evidence type="ECO:0000313" key="2">
    <source>
        <dbReference type="EMBL" id="NMP30895.1"/>
    </source>
</evidence>
<gene>
    <name evidence="2" type="ORF">HII17_04900</name>
</gene>
<protein>
    <recommendedName>
        <fullName evidence="4">Outer membrane protein beta-barrel domain-containing protein</fullName>
    </recommendedName>
</protein>
<organism evidence="2 3">
    <name type="scientific">Thalassotalea algicola</name>
    <dbReference type="NCBI Taxonomy" id="2716224"/>
    <lineage>
        <taxon>Bacteria</taxon>
        <taxon>Pseudomonadati</taxon>
        <taxon>Pseudomonadota</taxon>
        <taxon>Gammaproteobacteria</taxon>
        <taxon>Alteromonadales</taxon>
        <taxon>Colwelliaceae</taxon>
        <taxon>Thalassotalea</taxon>
    </lineage>
</organism>
<dbReference type="Proteomes" id="UP000568664">
    <property type="component" value="Unassembled WGS sequence"/>
</dbReference>